<dbReference type="STRING" id="670487.Ocepr_0339"/>
<evidence type="ECO:0000313" key="7">
    <source>
        <dbReference type="Proteomes" id="UP000008722"/>
    </source>
</evidence>
<evidence type="ECO:0000256" key="2">
    <source>
        <dbReference type="ARBA" id="ARBA00022525"/>
    </source>
</evidence>
<gene>
    <name evidence="6" type="ordered locus">Ocepr_0339</name>
</gene>
<dbReference type="OrthoDB" id="9763537at2"/>
<accession>E4U5X8</accession>
<dbReference type="Pfam" id="PF13229">
    <property type="entry name" value="Beta_helix"/>
    <property type="match status" value="1"/>
</dbReference>
<dbReference type="InterPro" id="IPR052052">
    <property type="entry name" value="Polysaccharide_Lyase_9"/>
</dbReference>
<dbReference type="InterPro" id="IPR006626">
    <property type="entry name" value="PbH1"/>
</dbReference>
<keyword evidence="7" id="KW-1185">Reference proteome</keyword>
<organism evidence="6 7">
    <name type="scientific">Oceanithermus profundus (strain DSM 14977 / NBRC 100410 / VKM B-2274 / 506)</name>
    <dbReference type="NCBI Taxonomy" id="670487"/>
    <lineage>
        <taxon>Bacteria</taxon>
        <taxon>Thermotogati</taxon>
        <taxon>Deinococcota</taxon>
        <taxon>Deinococci</taxon>
        <taxon>Thermales</taxon>
        <taxon>Thermaceae</taxon>
        <taxon>Oceanithermus</taxon>
    </lineage>
</organism>
<feature type="domain" description="Right handed beta helix" evidence="5">
    <location>
        <begin position="134"/>
        <end position="284"/>
    </location>
</feature>
<reference evidence="6 7" key="2">
    <citation type="journal article" date="2011" name="Stand. Genomic Sci.">
        <title>Complete genome sequence of Oceanithermus profundus type strain (506).</title>
        <authorList>
            <person name="Pati A."/>
            <person name="Zhang X."/>
            <person name="Lapidus A."/>
            <person name="Nolan M."/>
            <person name="Lucas S."/>
            <person name="Del Rio T.G."/>
            <person name="Tice H."/>
            <person name="Cheng J.F."/>
            <person name="Tapia R."/>
            <person name="Han C."/>
            <person name="Goodwin L."/>
            <person name="Pitluck S."/>
            <person name="Liolios K."/>
            <person name="Pagani I."/>
            <person name="Ivanova N."/>
            <person name="Mavromatis K."/>
            <person name="Chen A."/>
            <person name="Palaniappan K."/>
            <person name="Hauser L."/>
            <person name="Jeffries C.D."/>
            <person name="Brambilla E.M."/>
            <person name="Rohl A."/>
            <person name="Mwirichia R."/>
            <person name="Rohde M."/>
            <person name="Tindall B.J."/>
            <person name="Sikorski J."/>
            <person name="Wirth R."/>
            <person name="Goker M."/>
            <person name="Woyke T."/>
            <person name="Detter J.C."/>
            <person name="Bristow J."/>
            <person name="Eisen J.A."/>
            <person name="Markowitz V."/>
            <person name="Hugenholtz P."/>
            <person name="Kyrpides N.C."/>
            <person name="Klenk H.P."/>
            <person name="Land M."/>
        </authorList>
    </citation>
    <scope>NUCLEOTIDE SEQUENCE [LARGE SCALE GENOMIC DNA]</scope>
    <source>
        <strain evidence="7">DSM 14977 / NBRC 100410 / VKM B-2274 / 506</strain>
    </source>
</reference>
<dbReference type="Gene3D" id="2.160.20.10">
    <property type="entry name" value="Single-stranded right-handed beta-helix, Pectin lyase-like"/>
    <property type="match status" value="1"/>
</dbReference>
<dbReference type="Proteomes" id="UP000008722">
    <property type="component" value="Chromosome"/>
</dbReference>
<evidence type="ECO:0000256" key="1">
    <source>
        <dbReference type="ARBA" id="ARBA00004613"/>
    </source>
</evidence>
<feature type="signal peptide" evidence="4">
    <location>
        <begin position="1"/>
        <end position="30"/>
    </location>
</feature>
<dbReference type="SUPFAM" id="SSF51126">
    <property type="entry name" value="Pectin lyase-like"/>
    <property type="match status" value="1"/>
</dbReference>
<protein>
    <recommendedName>
        <fullName evidence="5">Right handed beta helix domain-containing protein</fullName>
    </recommendedName>
</protein>
<name>E4U5X8_OCEP5</name>
<dbReference type="RefSeq" id="WP_013456969.1">
    <property type="nucleotide sequence ID" value="NC_014761.1"/>
</dbReference>
<dbReference type="AlphaFoldDB" id="E4U5X8"/>
<keyword evidence="2" id="KW-0964">Secreted</keyword>
<keyword evidence="3 4" id="KW-0732">Signal</keyword>
<reference evidence="7" key="1">
    <citation type="submission" date="2010-11" db="EMBL/GenBank/DDBJ databases">
        <title>The complete sequence of chromosome of Oceanithermus profundus DSM 14977.</title>
        <authorList>
            <consortium name="US DOE Joint Genome Institute (JGI-PGF)"/>
            <person name="Lucas S."/>
            <person name="Copeland A."/>
            <person name="Lapidus A."/>
            <person name="Bruce D."/>
            <person name="Goodwin L."/>
            <person name="Pitluck S."/>
            <person name="Kyrpides N."/>
            <person name="Mavromatis K."/>
            <person name="Pagani I."/>
            <person name="Ivanova N."/>
            <person name="Zhang X."/>
            <person name="Brettin T."/>
            <person name="Detter J.C."/>
            <person name="Tapia R."/>
            <person name="Han C."/>
            <person name="Land M."/>
            <person name="Hauser L."/>
            <person name="Markowitz V."/>
            <person name="Cheng J.-F."/>
            <person name="Hugenholtz P."/>
            <person name="Woyke T."/>
            <person name="Wu D."/>
            <person name="Tindall B."/>
            <person name="Faehnrich R."/>
            <person name="Brambilla E."/>
            <person name="Klenk H.-P."/>
            <person name="Eisen J.A."/>
        </authorList>
    </citation>
    <scope>NUCLEOTIDE SEQUENCE [LARGE SCALE GENOMIC DNA]</scope>
    <source>
        <strain evidence="7">DSM 14977 / NBRC 100410 / VKM B-2274 / 506</strain>
    </source>
</reference>
<dbReference type="KEGG" id="opr:Ocepr_0339"/>
<dbReference type="eggNOG" id="COG3420">
    <property type="taxonomic scope" value="Bacteria"/>
</dbReference>
<dbReference type="PROSITE" id="PS51257">
    <property type="entry name" value="PROKAR_LIPOPROTEIN"/>
    <property type="match status" value="1"/>
</dbReference>
<dbReference type="GO" id="GO:0016837">
    <property type="term" value="F:carbon-oxygen lyase activity, acting on polysaccharides"/>
    <property type="evidence" value="ECO:0007669"/>
    <property type="project" value="TreeGrafter"/>
</dbReference>
<evidence type="ECO:0000256" key="4">
    <source>
        <dbReference type="SAM" id="SignalP"/>
    </source>
</evidence>
<dbReference type="InterPro" id="IPR012334">
    <property type="entry name" value="Pectin_lyas_fold"/>
</dbReference>
<dbReference type="HOGENOM" id="CLU_480469_0_0_0"/>
<evidence type="ECO:0000256" key="3">
    <source>
        <dbReference type="ARBA" id="ARBA00022729"/>
    </source>
</evidence>
<feature type="chain" id="PRO_5003190422" description="Right handed beta helix domain-containing protein" evidence="4">
    <location>
        <begin position="31"/>
        <end position="567"/>
    </location>
</feature>
<proteinExistence type="predicted"/>
<dbReference type="InterPro" id="IPR011050">
    <property type="entry name" value="Pectin_lyase_fold/virulence"/>
</dbReference>
<dbReference type="InterPro" id="IPR039448">
    <property type="entry name" value="Beta_helix"/>
</dbReference>
<dbReference type="SMART" id="SM00710">
    <property type="entry name" value="PbH1"/>
    <property type="match status" value="5"/>
</dbReference>
<dbReference type="EMBL" id="CP002361">
    <property type="protein sequence ID" value="ADR35799.1"/>
    <property type="molecule type" value="Genomic_DNA"/>
</dbReference>
<evidence type="ECO:0000259" key="5">
    <source>
        <dbReference type="Pfam" id="PF13229"/>
    </source>
</evidence>
<dbReference type="PANTHER" id="PTHR40088:SF2">
    <property type="entry name" value="SECRETED SUGAR HYDROLASE"/>
    <property type="match status" value="1"/>
</dbReference>
<sequence precursor="true">MNPTARLPLTLALTLTLVLLGACGAAGTDADPGPDPPPAPTPPPTIYVDPGIDADACDDYDPAARRCGSGEERAYRTLAAAAAAAVAGDVVALRGGTYREALRPANSGRADAPIVFRNHEGERPVLTGEALSPAIEISGRSYLVIEGLTVEGVRRWLYARDAHRNVLRGNTFRRALDPYGSSKTGLFFERAHFNRLLGNRFEDSTQDHLVLIDSDRNLVEGNVFRAADHALWAIKCGDFNVLRNNDFHNADQKIGEIYDCDGVGFDKDVTAVNATRRNLVEGNVFAYTPSSGDASPYAGIQLAAQQTLVRFNLFHDTTGPGLQMALYGGEATHNTGNRVVHNVFFRTDYAGVELSGNTRYTFGDNVFKNNVFYRSRFVANDTRWSWYTDVLDGRPVQIKTGRTDGFLFEANLIAYDGGDDPYLVVHGVTSARSAPRTVGAWQDALPGRFRGNLTAAPRFRDAEGLDFTPAPDSPLVDAGAFLTQAVGSGRGTALPVDDAGYFYDGYGLPGERGDVIQLQGSDLRARVVAIDDEANVLHLDRELDWQDGQGVAYAYAGTAPDIGGYAP</sequence>
<dbReference type="GO" id="GO:0005576">
    <property type="term" value="C:extracellular region"/>
    <property type="evidence" value="ECO:0007669"/>
    <property type="project" value="UniProtKB-SubCell"/>
</dbReference>
<evidence type="ECO:0000313" key="6">
    <source>
        <dbReference type="EMBL" id="ADR35799.1"/>
    </source>
</evidence>
<dbReference type="PANTHER" id="PTHR40088">
    <property type="entry name" value="PECTATE LYASE (EUROFUNG)"/>
    <property type="match status" value="1"/>
</dbReference>
<comment type="subcellular location">
    <subcellularLocation>
        <location evidence="1">Secreted</location>
    </subcellularLocation>
</comment>